<name>A0A6P1YJU8_9HYPH</name>
<feature type="transmembrane region" description="Helical" evidence="1">
    <location>
        <begin position="30"/>
        <end position="51"/>
    </location>
</feature>
<dbReference type="InterPro" id="IPR010721">
    <property type="entry name" value="UstE-like"/>
</dbReference>
<dbReference type="RefSeq" id="WP_163074752.1">
    <property type="nucleotide sequence ID" value="NZ_CP048630.1"/>
</dbReference>
<gene>
    <name evidence="2" type="ORF">G3A50_08035</name>
</gene>
<feature type="transmembrane region" description="Helical" evidence="1">
    <location>
        <begin position="181"/>
        <end position="207"/>
    </location>
</feature>
<keyword evidence="3" id="KW-1185">Reference proteome</keyword>
<accession>A0A6P1YJU8</accession>
<dbReference type="KEGG" id="apra:G3A50_08035"/>
<dbReference type="EMBL" id="CP048630">
    <property type="protein sequence ID" value="QIB33657.1"/>
    <property type="molecule type" value="Genomic_DNA"/>
</dbReference>
<dbReference type="PANTHER" id="PTHR32251:SF17">
    <property type="entry name" value="STEROID 5-ALPHA REDUCTASE C-TERMINAL DOMAIN-CONTAINING PROTEIN"/>
    <property type="match status" value="1"/>
</dbReference>
<proteinExistence type="predicted"/>
<dbReference type="Proteomes" id="UP000464751">
    <property type="component" value="Chromosome"/>
</dbReference>
<feature type="transmembrane region" description="Helical" evidence="1">
    <location>
        <begin position="57"/>
        <end position="79"/>
    </location>
</feature>
<keyword evidence="1" id="KW-0472">Membrane</keyword>
<sequence>MVFIQQFLVIETFAVLGVILSLTDRHRRAVFVVGFLVMLPSAALIALHGAGAPWRRWLIVALVALYVGRMCAVLLAWFATTGAAKLDTPSLAMRIALPLVLTNTAGWLYCAPFYWASERGGGFDAWDGAALGLYGLGTVIHVTADWQKHAFRRDSANRGKLLERGLWGLCRHPNYAGDTLVYVSFAVLSGSLFGLVAPAAVVLQYAFDAIPRNEAMNAARHGEVWHAYARRVKVFIPFIL</sequence>
<protein>
    <submittedName>
        <fullName evidence="2">DUF1295 domain-containing protein</fullName>
    </submittedName>
</protein>
<evidence type="ECO:0000313" key="2">
    <source>
        <dbReference type="EMBL" id="QIB33657.1"/>
    </source>
</evidence>
<keyword evidence="1" id="KW-0812">Transmembrane</keyword>
<keyword evidence="1" id="KW-1133">Transmembrane helix</keyword>
<dbReference type="AlphaFoldDB" id="A0A6P1YJU8"/>
<organism evidence="2 3">
    <name type="scientific">Ancylobacter pratisalsi</name>
    <dbReference type="NCBI Taxonomy" id="1745854"/>
    <lineage>
        <taxon>Bacteria</taxon>
        <taxon>Pseudomonadati</taxon>
        <taxon>Pseudomonadota</taxon>
        <taxon>Alphaproteobacteria</taxon>
        <taxon>Hyphomicrobiales</taxon>
        <taxon>Xanthobacteraceae</taxon>
        <taxon>Ancylobacter</taxon>
    </lineage>
</organism>
<evidence type="ECO:0000313" key="3">
    <source>
        <dbReference type="Proteomes" id="UP000464751"/>
    </source>
</evidence>
<dbReference type="Pfam" id="PF06966">
    <property type="entry name" value="DUF1295"/>
    <property type="match status" value="1"/>
</dbReference>
<dbReference type="GO" id="GO:0016020">
    <property type="term" value="C:membrane"/>
    <property type="evidence" value="ECO:0007669"/>
    <property type="project" value="TreeGrafter"/>
</dbReference>
<dbReference type="Gene3D" id="1.20.120.1630">
    <property type="match status" value="1"/>
</dbReference>
<dbReference type="PANTHER" id="PTHR32251">
    <property type="entry name" value="3-OXO-5-ALPHA-STEROID 4-DEHYDROGENASE"/>
    <property type="match status" value="1"/>
</dbReference>
<evidence type="ECO:0000256" key="1">
    <source>
        <dbReference type="SAM" id="Phobius"/>
    </source>
</evidence>
<feature type="transmembrane region" description="Helical" evidence="1">
    <location>
        <begin position="91"/>
        <end position="115"/>
    </location>
</feature>
<feature type="transmembrane region" description="Helical" evidence="1">
    <location>
        <begin position="6"/>
        <end position="23"/>
    </location>
</feature>
<reference evidence="2 3" key="1">
    <citation type="submission" date="2020-02" db="EMBL/GenBank/DDBJ databases">
        <authorList>
            <person name="Li G."/>
        </authorList>
    </citation>
    <scope>NUCLEOTIDE SEQUENCE [LARGE SCALE GENOMIC DNA]</scope>
    <source>
        <strain evidence="2 3">DSM 102029</strain>
    </source>
</reference>
<dbReference type="PROSITE" id="PS50244">
    <property type="entry name" value="S5A_REDUCTASE"/>
    <property type="match status" value="1"/>
</dbReference>